<feature type="signal peptide" evidence="2">
    <location>
        <begin position="1"/>
        <end position="19"/>
    </location>
</feature>
<dbReference type="STRING" id="857265.WG78_06865"/>
<sequence>MKKLIVLLGVLTVENAALAAGSFDVLTGQTLGTAQALAAGQTGVVEQGGTLTLGGATVAVTVTGNATITNSGSITQTGTGRGIRDNTGGLTLTVNNLAGALISAFDGDVIQMNKANSNIYFNNYGTLTSTNNSAGGSQAIDFAAITTGVNQLHNYATGIITANEADAVRPGVNGVVINEGLIKSTRNAGSTSGTDGIDAQTNSGISISNSGTVEGARHGITGGPDASTSTGAFALSIVNQAGGVITGANGSGINVDGVNALEVVTINNAGSITGNGLAADGDGVDVDGLVNLTNSGIIKSTQANGDVSEGVTVGGGSIVNSGTIEGDNINGGIGRGITLAGLDKDPITSATIPVQGIYADTTITNSGLIKGQTDSAIAMTGANSGFTVTINNQAGGTLEGGGSAAVVAAGAQTTHLINAGVIKADGTGKAVDFGSSDSSLQIVGGAASISGDLDGGSGNSTLSIVPGAGNSFVYADNISRFASLSVGAGTTILDGNTQIAGLTSVSGGVLQIGDASHASAVLAGNVQVAADGTLGGHGSVVGNVINAGIVRPGGSIGTLTINGNYSQSASGTLLIDVSPSGASQLKVNGAANLGGTLQLLYGPGTYTASTFNVLSANSVSGSFANVSSNVPTGMTQSVAVSGTGVNLVLQGAATATPTPAPTPTPSPAPSPAPAPTPVVIAPTNANLFGAMASSSLLQTQRLADAVLQARHASGAPGEVNGWMQAEGQNVRTDANSGAPGYKDEHFGLIAGADTQKGGWTLGDAISYGHSRVEENDTGNSGKIDTLALTGYAQTDTASGVQLAGTLGAGYSWLSSTRQFATLGNATADAHAYTLGGALQAGLPSALTAAWTLTPRLGARYALYHGQAFSESGPTSQNLNVQAATLHSMQPFAGIAINYAAGEGSRKAQLQASLDYAYETGSASRAMTVASQDGTRFVIPGTETERGLVTAGIGIQYPLGAALDVYLNYQGIVKTGNVAANAANAGLKYRF</sequence>
<reference evidence="4 5" key="1">
    <citation type="submission" date="2015-07" db="EMBL/GenBank/DDBJ databases">
        <title>Draft genome sequence of the Amantichitinum ursilacus IGB-41, a new chitin-degrading bacterium.</title>
        <authorList>
            <person name="Kirstahler P."/>
            <person name="Guenther M."/>
            <person name="Grumaz C."/>
            <person name="Rupp S."/>
            <person name="Zibek S."/>
            <person name="Sohn K."/>
        </authorList>
    </citation>
    <scope>NUCLEOTIDE SEQUENCE [LARGE SCALE GENOMIC DNA]</scope>
    <source>
        <strain evidence="4 5">IGB-41</strain>
    </source>
</reference>
<dbReference type="AlphaFoldDB" id="A0A0N0XJH8"/>
<feature type="domain" description="Autotransporter" evidence="3">
    <location>
        <begin position="714"/>
        <end position="990"/>
    </location>
</feature>
<dbReference type="Gene3D" id="2.40.128.130">
    <property type="entry name" value="Autotransporter beta-domain"/>
    <property type="match status" value="1"/>
</dbReference>
<organism evidence="4 5">
    <name type="scientific">Amantichitinum ursilacus</name>
    <dbReference type="NCBI Taxonomy" id="857265"/>
    <lineage>
        <taxon>Bacteria</taxon>
        <taxon>Pseudomonadati</taxon>
        <taxon>Pseudomonadota</taxon>
        <taxon>Betaproteobacteria</taxon>
        <taxon>Neisseriales</taxon>
        <taxon>Chitinibacteraceae</taxon>
        <taxon>Amantichitinum</taxon>
    </lineage>
</organism>
<keyword evidence="2" id="KW-0732">Signal</keyword>
<dbReference type="InterPro" id="IPR011050">
    <property type="entry name" value="Pectin_lyase_fold/virulence"/>
</dbReference>
<dbReference type="RefSeq" id="WP_053937067.1">
    <property type="nucleotide sequence ID" value="NZ_LAQT01000004.1"/>
</dbReference>
<dbReference type="SUPFAM" id="SSF103515">
    <property type="entry name" value="Autotransporter"/>
    <property type="match status" value="1"/>
</dbReference>
<dbReference type="Pfam" id="PF03797">
    <property type="entry name" value="Autotransporter"/>
    <property type="match status" value="1"/>
</dbReference>
<dbReference type="PROSITE" id="PS51208">
    <property type="entry name" value="AUTOTRANSPORTER"/>
    <property type="match status" value="1"/>
</dbReference>
<accession>A0A0N0XJH8</accession>
<evidence type="ECO:0000256" key="1">
    <source>
        <dbReference type="SAM" id="MobiDB-lite"/>
    </source>
</evidence>
<evidence type="ECO:0000256" key="2">
    <source>
        <dbReference type="SAM" id="SignalP"/>
    </source>
</evidence>
<comment type="caution">
    <text evidence="4">The sequence shown here is derived from an EMBL/GenBank/DDBJ whole genome shotgun (WGS) entry which is preliminary data.</text>
</comment>
<evidence type="ECO:0000313" key="5">
    <source>
        <dbReference type="Proteomes" id="UP000037939"/>
    </source>
</evidence>
<dbReference type="SMART" id="SM00869">
    <property type="entry name" value="Autotransporter"/>
    <property type="match status" value="1"/>
</dbReference>
<evidence type="ECO:0000313" key="4">
    <source>
        <dbReference type="EMBL" id="KPC53826.1"/>
    </source>
</evidence>
<dbReference type="GO" id="GO:0019867">
    <property type="term" value="C:outer membrane"/>
    <property type="evidence" value="ECO:0007669"/>
    <property type="project" value="InterPro"/>
</dbReference>
<name>A0A0N0XJH8_9NEIS</name>
<dbReference type="InterPro" id="IPR005546">
    <property type="entry name" value="Autotransporte_beta"/>
</dbReference>
<dbReference type="SUPFAM" id="SSF51126">
    <property type="entry name" value="Pectin lyase-like"/>
    <property type="match status" value="1"/>
</dbReference>
<proteinExistence type="predicted"/>
<gene>
    <name evidence="4" type="ORF">WG78_06865</name>
</gene>
<feature type="chain" id="PRO_5005863032" evidence="2">
    <location>
        <begin position="20"/>
        <end position="990"/>
    </location>
</feature>
<dbReference type="Proteomes" id="UP000037939">
    <property type="component" value="Unassembled WGS sequence"/>
</dbReference>
<dbReference type="InterPro" id="IPR006315">
    <property type="entry name" value="OM_autotransptr_brl_dom"/>
</dbReference>
<protein>
    <submittedName>
        <fullName evidence="4">Autotransporter beta-domain protein</fullName>
    </submittedName>
</protein>
<dbReference type="EMBL" id="LAQT01000004">
    <property type="protein sequence ID" value="KPC53826.1"/>
    <property type="molecule type" value="Genomic_DNA"/>
</dbReference>
<dbReference type="NCBIfam" id="TIGR01414">
    <property type="entry name" value="autotrans_barl"/>
    <property type="match status" value="1"/>
</dbReference>
<dbReference type="InterPro" id="IPR036709">
    <property type="entry name" value="Autotransporte_beta_dom_sf"/>
</dbReference>
<dbReference type="PATRIC" id="fig|857265.3.peg.1412"/>
<feature type="compositionally biased region" description="Pro residues" evidence="1">
    <location>
        <begin position="658"/>
        <end position="674"/>
    </location>
</feature>
<dbReference type="OrthoDB" id="8767398at2"/>
<keyword evidence="5" id="KW-1185">Reference proteome</keyword>
<evidence type="ECO:0000259" key="3">
    <source>
        <dbReference type="PROSITE" id="PS51208"/>
    </source>
</evidence>
<feature type="region of interest" description="Disordered" evidence="1">
    <location>
        <begin position="654"/>
        <end position="674"/>
    </location>
</feature>